<dbReference type="FunFam" id="1.20.1720.10:FF:000018">
    <property type="entry name" value="Putative MFS multidrug transporter"/>
    <property type="match status" value="1"/>
</dbReference>
<feature type="transmembrane region" description="Helical" evidence="5">
    <location>
        <begin position="221"/>
        <end position="241"/>
    </location>
</feature>
<evidence type="ECO:0000256" key="5">
    <source>
        <dbReference type="SAM" id="Phobius"/>
    </source>
</evidence>
<dbReference type="SUPFAM" id="SSF103473">
    <property type="entry name" value="MFS general substrate transporter"/>
    <property type="match status" value="2"/>
</dbReference>
<dbReference type="GeneID" id="54282088"/>
<dbReference type="Gene3D" id="1.20.1720.10">
    <property type="entry name" value="Multidrug resistance protein D"/>
    <property type="match status" value="1"/>
</dbReference>
<dbReference type="PRINTS" id="PR01036">
    <property type="entry name" value="TCRTETB"/>
</dbReference>
<feature type="transmembrane region" description="Helical" evidence="5">
    <location>
        <begin position="124"/>
        <end position="142"/>
    </location>
</feature>
<feature type="domain" description="Major facilitator superfamily (MFS) profile" evidence="6">
    <location>
        <begin position="1"/>
        <end position="487"/>
    </location>
</feature>
<evidence type="ECO:0000256" key="4">
    <source>
        <dbReference type="ARBA" id="ARBA00023136"/>
    </source>
</evidence>
<evidence type="ECO:0000313" key="8">
    <source>
        <dbReference type="Proteomes" id="UP000799778"/>
    </source>
</evidence>
<evidence type="ECO:0000256" key="2">
    <source>
        <dbReference type="ARBA" id="ARBA00022692"/>
    </source>
</evidence>
<dbReference type="PANTHER" id="PTHR23501:SF94">
    <property type="entry name" value="MAJOR FACILITATOR SUPERFAMILY (MFS) PROFILE DOMAIN-CONTAINING PROTEIN"/>
    <property type="match status" value="1"/>
</dbReference>
<feature type="transmembrane region" description="Helical" evidence="5">
    <location>
        <begin position="154"/>
        <end position="174"/>
    </location>
</feature>
<evidence type="ECO:0000313" key="7">
    <source>
        <dbReference type="EMBL" id="KAF2010030.1"/>
    </source>
</evidence>
<organism evidence="7 8">
    <name type="scientific">Aaosphaeria arxii CBS 175.79</name>
    <dbReference type="NCBI Taxonomy" id="1450172"/>
    <lineage>
        <taxon>Eukaryota</taxon>
        <taxon>Fungi</taxon>
        <taxon>Dikarya</taxon>
        <taxon>Ascomycota</taxon>
        <taxon>Pezizomycotina</taxon>
        <taxon>Dothideomycetes</taxon>
        <taxon>Pleosporomycetidae</taxon>
        <taxon>Pleosporales</taxon>
        <taxon>Pleosporales incertae sedis</taxon>
        <taxon>Aaosphaeria</taxon>
    </lineage>
</organism>
<dbReference type="EMBL" id="ML978077">
    <property type="protein sequence ID" value="KAF2010030.1"/>
    <property type="molecule type" value="Genomic_DNA"/>
</dbReference>
<feature type="transmembrane region" description="Helical" evidence="5">
    <location>
        <begin position="253"/>
        <end position="281"/>
    </location>
</feature>
<proteinExistence type="predicted"/>
<evidence type="ECO:0000256" key="3">
    <source>
        <dbReference type="ARBA" id="ARBA00022989"/>
    </source>
</evidence>
<dbReference type="RefSeq" id="XP_033378369.1">
    <property type="nucleotide sequence ID" value="XM_033524691.1"/>
</dbReference>
<dbReference type="InterPro" id="IPR011701">
    <property type="entry name" value="MFS"/>
</dbReference>
<evidence type="ECO:0000256" key="1">
    <source>
        <dbReference type="ARBA" id="ARBA00004141"/>
    </source>
</evidence>
<evidence type="ECO:0000259" key="6">
    <source>
        <dbReference type="PROSITE" id="PS50850"/>
    </source>
</evidence>
<name>A0A6A5XAU1_9PLEO</name>
<keyword evidence="4 5" id="KW-0472">Membrane</keyword>
<feature type="transmembrane region" description="Helical" evidence="5">
    <location>
        <begin position="352"/>
        <end position="377"/>
    </location>
</feature>
<keyword evidence="2 5" id="KW-0812">Transmembrane</keyword>
<keyword evidence="3 5" id="KW-1133">Transmembrane helix</keyword>
<dbReference type="GO" id="GO:0022857">
    <property type="term" value="F:transmembrane transporter activity"/>
    <property type="evidence" value="ECO:0007669"/>
    <property type="project" value="InterPro"/>
</dbReference>
<dbReference type="Pfam" id="PF07690">
    <property type="entry name" value="MFS_1"/>
    <property type="match status" value="1"/>
</dbReference>
<feature type="transmembrane region" description="Helical" evidence="5">
    <location>
        <begin position="464"/>
        <end position="482"/>
    </location>
</feature>
<dbReference type="GO" id="GO:0005886">
    <property type="term" value="C:plasma membrane"/>
    <property type="evidence" value="ECO:0007669"/>
    <property type="project" value="TreeGrafter"/>
</dbReference>
<keyword evidence="8" id="KW-1185">Reference proteome</keyword>
<dbReference type="AlphaFoldDB" id="A0A6A5XAU1"/>
<dbReference type="PANTHER" id="PTHR23501">
    <property type="entry name" value="MAJOR FACILITATOR SUPERFAMILY"/>
    <property type="match status" value="1"/>
</dbReference>
<dbReference type="Gene3D" id="1.20.1250.20">
    <property type="entry name" value="MFS general substrate transporter like domains"/>
    <property type="match status" value="1"/>
</dbReference>
<comment type="subcellular location">
    <subcellularLocation>
        <location evidence="1">Membrane</location>
        <topology evidence="1">Multi-pass membrane protein</topology>
    </subcellularLocation>
</comment>
<sequence>MISLSFISFMVSLDSTILVTVLPTIAGALHGTSIDAFWAGTSYLLTSAVFQPVIASISEVFGRQQLLLFSLVFFTVGTIMCGAANDFTVLLAGRSIKGIGGGGIITMNQVIFCDIVPLRLRPKYFAIVLSSWSLGTLVGPMLGGALAENTSWRWVFWINLPFCGVGIILAVFFIRLNAVAKMTFAQKLKHTDFLGAFLFVGGLTSILIGLSWAGIQYSWTSVQTLCPVIVGFAGLVGFVVWQKMAASHPLLPLSLFYCPSAFAAFYCAFVNGLVIFMGLYYFPFYSMSARGVSAIKSGVDLLPALVLFLPGSIIVATLTTRLGRFRWALWVGWAIMTLGSGLWILLDEDVKTAVWAVALAVFGVGAGMVLTSVNVAIQAIAHVEDAAMAASMYGFFRSLGMPIGVILAGTIFQNVMSTRLETLNLPTAIAHDSERYVHVLQAMDPADPKRALIIDAYVTGFRGIWIFMVGMTATGLLASVFIKKFDMNKELKGKFSVGPSKEAPADNV</sequence>
<accession>A0A6A5XAU1</accession>
<feature type="transmembrane region" description="Helical" evidence="5">
    <location>
        <begin position="91"/>
        <end position="112"/>
    </location>
</feature>
<dbReference type="PROSITE" id="PS50850">
    <property type="entry name" value="MFS"/>
    <property type="match status" value="1"/>
</dbReference>
<feature type="transmembrane region" description="Helical" evidence="5">
    <location>
        <begin position="398"/>
        <end position="416"/>
    </location>
</feature>
<dbReference type="InterPro" id="IPR036259">
    <property type="entry name" value="MFS_trans_sf"/>
</dbReference>
<feature type="transmembrane region" description="Helical" evidence="5">
    <location>
        <begin position="327"/>
        <end position="346"/>
    </location>
</feature>
<gene>
    <name evidence="7" type="ORF">BU24DRAFT_379315</name>
</gene>
<feature type="transmembrane region" description="Helical" evidence="5">
    <location>
        <begin position="194"/>
        <end position="215"/>
    </location>
</feature>
<dbReference type="Proteomes" id="UP000799778">
    <property type="component" value="Unassembled WGS sequence"/>
</dbReference>
<feature type="transmembrane region" description="Helical" evidence="5">
    <location>
        <begin position="36"/>
        <end position="54"/>
    </location>
</feature>
<protein>
    <submittedName>
        <fullName evidence="7">MFS general substrate transporter</fullName>
    </submittedName>
</protein>
<dbReference type="InterPro" id="IPR020846">
    <property type="entry name" value="MFS_dom"/>
</dbReference>
<reference evidence="7" key="1">
    <citation type="journal article" date="2020" name="Stud. Mycol.">
        <title>101 Dothideomycetes genomes: a test case for predicting lifestyles and emergence of pathogens.</title>
        <authorList>
            <person name="Haridas S."/>
            <person name="Albert R."/>
            <person name="Binder M."/>
            <person name="Bloem J."/>
            <person name="Labutti K."/>
            <person name="Salamov A."/>
            <person name="Andreopoulos B."/>
            <person name="Baker S."/>
            <person name="Barry K."/>
            <person name="Bills G."/>
            <person name="Bluhm B."/>
            <person name="Cannon C."/>
            <person name="Castanera R."/>
            <person name="Culley D."/>
            <person name="Daum C."/>
            <person name="Ezra D."/>
            <person name="Gonzalez J."/>
            <person name="Henrissat B."/>
            <person name="Kuo A."/>
            <person name="Liang C."/>
            <person name="Lipzen A."/>
            <person name="Lutzoni F."/>
            <person name="Magnuson J."/>
            <person name="Mondo S."/>
            <person name="Nolan M."/>
            <person name="Ohm R."/>
            <person name="Pangilinan J."/>
            <person name="Park H.-J."/>
            <person name="Ramirez L."/>
            <person name="Alfaro M."/>
            <person name="Sun H."/>
            <person name="Tritt A."/>
            <person name="Yoshinaga Y."/>
            <person name="Zwiers L.-H."/>
            <person name="Turgeon B."/>
            <person name="Goodwin S."/>
            <person name="Spatafora J."/>
            <person name="Crous P."/>
            <person name="Grigoriev I."/>
        </authorList>
    </citation>
    <scope>NUCLEOTIDE SEQUENCE</scope>
    <source>
        <strain evidence="7">CBS 175.79</strain>
    </source>
</reference>
<feature type="transmembrane region" description="Helical" evidence="5">
    <location>
        <begin position="7"/>
        <end position="30"/>
    </location>
</feature>
<feature type="transmembrane region" description="Helical" evidence="5">
    <location>
        <begin position="66"/>
        <end position="85"/>
    </location>
</feature>
<dbReference type="OrthoDB" id="2351791at2759"/>
<feature type="transmembrane region" description="Helical" evidence="5">
    <location>
        <begin position="301"/>
        <end position="320"/>
    </location>
</feature>